<dbReference type="PANTHER" id="PTHR14344">
    <property type="entry name" value="WD REPEAT PROTEIN"/>
    <property type="match status" value="1"/>
</dbReference>
<sequence>MPCSIKVRFSDTVPKNRTLNFFWQTQASCLPVTALHATRVGGRRVLLAGAGPNLEIFGEDGQTLLSTEIFKVQPLHGFHTRCDTLTGSTSNVLSILFWGGKLVRVGRLVITSLEATQLDLQLGDEVDIRDWILDAVFNELGIFVLTAHNILANFVVATDGHALNIDQNTLHTIRGPGSFLYSGDLCVADSNLLIVAAGTVFGEILVWTCSRNGSGQLEWHASAKHAFNGHKGSVFGVTISPKLVLSNRPTRLLASCSDDRTIRVWDIGDHGKLSSEPDHRVISTETGFGNFSNSEKSEVASAWGHASRIWGVHFAGPLERSEQTKILLLSRGEDTVCQLWSLDPTPEAGINLLSLCSDRHHSGKNAWSMCLDNDDQGPVVFTGGADGQIVCRHFSLLNALDDHPSKTSIPAKEITKSQKALKQYVPISGSTCFASTDAGDVYSIINENGELKYTHLYNSPLRGGIMMCRADTLGVVLIAQQRGGLFALTTDRDNVLLAVSLPTTLSIVWFQVACTNRRLAGPTCVVAALANKETMAIWLRREGNSLRGRYTKLLLPDSFVVAACCYHESSQTLVLGSRAGALAVYAAVAAESSVAEASLCVRHIHGTDCVSSITILETPDESRNPTNGAYFLTTGRDGVYAAHRLNLPDVTFSTIHTSRPPFGPYIEGSYLTLGEESLGTDSNELILYGFRSTSFIVWNETRQSTLLSVECGGAHRTWVYYDSIASKSTISKVDDIRTSGGTMSFIWTKAGSLNWSMRDGRDHTVIRTGGHGREIKAVARSPKLVHGDVVIATGAEDTNIQLSLLSDGEKHHTAPLATREGSLLPHNALDDAAFRSIATLRGHNAGLQHLLFSPSGDYLFSSAGREEFLVWKLTPDVPCIKVGTVLWDVMPKEDEDSDARIMDFDLRIKGTKKGVGVPGEGSHESFIVTLAYSNGKSKILEYTPAAVRNQGTFVTLHQVHYGSFCIMQTSLLSSPSQMISAGTNGFLNLNQLGIFLDPGSDDYIQAAQSTDTTRLHKIHQSSILSMDIIALDTTTSLIATGGDDNALAVTLFSNCHLSQNDRLFRTVVIPRAHAAALTAVKVADVSGTANVYTATIVSVGNDQRVKAWRARIDVSETGSARDRPHATTSQHDTLCEVIQVERLSSAWTYVADVSGVEVVRKYGIDQQAPSSSEGGEVPRSSDKCEIMVVGVGMELMSVSW</sequence>
<dbReference type="InterPro" id="IPR015943">
    <property type="entry name" value="WD40/YVTN_repeat-like_dom_sf"/>
</dbReference>
<protein>
    <submittedName>
        <fullName evidence="8">Uncharacterized protein</fullName>
    </submittedName>
</protein>
<evidence type="ECO:0000256" key="3">
    <source>
        <dbReference type="ARBA" id="ARBA00022574"/>
    </source>
</evidence>
<dbReference type="EMBL" id="KN847494">
    <property type="protein sequence ID" value="KIW17564.1"/>
    <property type="molecule type" value="Genomic_DNA"/>
</dbReference>
<comment type="similarity">
    <text evidence="6">Belongs to the WD repeat WDR6 family.</text>
</comment>
<dbReference type="PROSITE" id="PS50082">
    <property type="entry name" value="WD_REPEATS_2"/>
    <property type="match status" value="2"/>
</dbReference>
<keyword evidence="2" id="KW-0963">Cytoplasm</keyword>
<evidence type="ECO:0000256" key="7">
    <source>
        <dbReference type="PROSITE-ProRule" id="PRU00221"/>
    </source>
</evidence>
<keyword evidence="5" id="KW-0677">Repeat</keyword>
<dbReference type="OrthoDB" id="5594999at2759"/>
<dbReference type="HOGENOM" id="CLU_002615_1_0_1"/>
<dbReference type="SUPFAM" id="SSF50978">
    <property type="entry name" value="WD40 repeat-like"/>
    <property type="match status" value="1"/>
</dbReference>
<name>A0A0D2C1N4_9EURO</name>
<feature type="repeat" description="WD" evidence="7">
    <location>
        <begin position="840"/>
        <end position="873"/>
    </location>
</feature>
<dbReference type="SMART" id="SM00320">
    <property type="entry name" value="WD40"/>
    <property type="match status" value="6"/>
</dbReference>
<dbReference type="PANTHER" id="PTHR14344:SF3">
    <property type="entry name" value="WD REPEAT-CONTAINING PROTEIN 6"/>
    <property type="match status" value="1"/>
</dbReference>
<dbReference type="PROSITE" id="PS50294">
    <property type="entry name" value="WD_REPEATS_REGION"/>
    <property type="match status" value="1"/>
</dbReference>
<dbReference type="Pfam" id="PF00400">
    <property type="entry name" value="WD40"/>
    <property type="match status" value="2"/>
</dbReference>
<dbReference type="VEuPathDB" id="FungiDB:PV08_04758"/>
<dbReference type="InterPro" id="IPR051973">
    <property type="entry name" value="tRNA_Anticodon_Mtase-Reg"/>
</dbReference>
<evidence type="ECO:0000256" key="1">
    <source>
        <dbReference type="ARBA" id="ARBA00004496"/>
    </source>
</evidence>
<dbReference type="RefSeq" id="XP_016237780.1">
    <property type="nucleotide sequence ID" value="XM_016379103.1"/>
</dbReference>
<dbReference type="InterPro" id="IPR036322">
    <property type="entry name" value="WD40_repeat_dom_sf"/>
</dbReference>
<evidence type="ECO:0000256" key="6">
    <source>
        <dbReference type="ARBA" id="ARBA00038255"/>
    </source>
</evidence>
<dbReference type="AlphaFoldDB" id="A0A0D2C1N4"/>
<dbReference type="SUPFAM" id="SSF50998">
    <property type="entry name" value="Quinoprotein alcohol dehydrogenase-like"/>
    <property type="match status" value="1"/>
</dbReference>
<dbReference type="GO" id="GO:0005737">
    <property type="term" value="C:cytoplasm"/>
    <property type="evidence" value="ECO:0007669"/>
    <property type="project" value="UniProtKB-SubCell"/>
</dbReference>
<dbReference type="GeneID" id="27331841"/>
<keyword evidence="9" id="KW-1185">Reference proteome</keyword>
<proteinExistence type="inferred from homology"/>
<comment type="subcellular location">
    <subcellularLocation>
        <location evidence="1">Cytoplasm</location>
    </subcellularLocation>
</comment>
<dbReference type="Gene3D" id="2.130.10.10">
    <property type="entry name" value="YVTN repeat-like/Quinoprotein amine dehydrogenase"/>
    <property type="match status" value="3"/>
</dbReference>
<keyword evidence="3 7" id="KW-0853">WD repeat</keyword>
<dbReference type="Proteomes" id="UP000053328">
    <property type="component" value="Unassembled WGS sequence"/>
</dbReference>
<evidence type="ECO:0000256" key="4">
    <source>
        <dbReference type="ARBA" id="ARBA00022694"/>
    </source>
</evidence>
<keyword evidence="4" id="KW-0819">tRNA processing</keyword>
<evidence type="ECO:0000256" key="2">
    <source>
        <dbReference type="ARBA" id="ARBA00022490"/>
    </source>
</evidence>
<dbReference type="PROSITE" id="PS00678">
    <property type="entry name" value="WD_REPEATS_1"/>
    <property type="match status" value="1"/>
</dbReference>
<organism evidence="8 9">
    <name type="scientific">Exophiala spinifera</name>
    <dbReference type="NCBI Taxonomy" id="91928"/>
    <lineage>
        <taxon>Eukaryota</taxon>
        <taxon>Fungi</taxon>
        <taxon>Dikarya</taxon>
        <taxon>Ascomycota</taxon>
        <taxon>Pezizomycotina</taxon>
        <taxon>Eurotiomycetes</taxon>
        <taxon>Chaetothyriomycetidae</taxon>
        <taxon>Chaetothyriales</taxon>
        <taxon>Herpotrichiellaceae</taxon>
        <taxon>Exophiala</taxon>
    </lineage>
</organism>
<reference evidence="8 9" key="1">
    <citation type="submission" date="2015-01" db="EMBL/GenBank/DDBJ databases">
        <title>The Genome Sequence of Exophiala spinifera CBS89968.</title>
        <authorList>
            <consortium name="The Broad Institute Genomics Platform"/>
            <person name="Cuomo C."/>
            <person name="de Hoog S."/>
            <person name="Gorbushina A."/>
            <person name="Stielow B."/>
            <person name="Teixiera M."/>
            <person name="Abouelleil A."/>
            <person name="Chapman S.B."/>
            <person name="Priest M."/>
            <person name="Young S.K."/>
            <person name="Wortman J."/>
            <person name="Nusbaum C."/>
            <person name="Birren B."/>
        </authorList>
    </citation>
    <scope>NUCLEOTIDE SEQUENCE [LARGE SCALE GENOMIC DNA]</scope>
    <source>
        <strain evidence="8 9">CBS 89968</strain>
    </source>
</reference>
<gene>
    <name evidence="8" type="ORF">PV08_04758</name>
</gene>
<dbReference type="GO" id="GO:0030488">
    <property type="term" value="P:tRNA methylation"/>
    <property type="evidence" value="ECO:0007669"/>
    <property type="project" value="TreeGrafter"/>
</dbReference>
<accession>A0A0D2C1N4</accession>
<dbReference type="InterPro" id="IPR001680">
    <property type="entry name" value="WD40_rpt"/>
</dbReference>
<evidence type="ECO:0000313" key="8">
    <source>
        <dbReference type="EMBL" id="KIW17564.1"/>
    </source>
</evidence>
<dbReference type="InterPro" id="IPR011047">
    <property type="entry name" value="Quinoprotein_ADH-like_sf"/>
</dbReference>
<evidence type="ECO:0000313" key="9">
    <source>
        <dbReference type="Proteomes" id="UP000053328"/>
    </source>
</evidence>
<dbReference type="InterPro" id="IPR019775">
    <property type="entry name" value="WD40_repeat_CS"/>
</dbReference>
<dbReference type="STRING" id="91928.A0A0D2C1N4"/>
<evidence type="ECO:0000256" key="5">
    <source>
        <dbReference type="ARBA" id="ARBA00022737"/>
    </source>
</evidence>
<feature type="repeat" description="WD" evidence="7">
    <location>
        <begin position="227"/>
        <end position="275"/>
    </location>
</feature>